<evidence type="ECO:0000256" key="2">
    <source>
        <dbReference type="SAM" id="Phobius"/>
    </source>
</evidence>
<dbReference type="RefSeq" id="WP_115866330.1">
    <property type="nucleotide sequence ID" value="NZ_QREG01000001.1"/>
</dbReference>
<dbReference type="EMBL" id="QREG01000001">
    <property type="protein sequence ID" value="REE05832.1"/>
    <property type="molecule type" value="Genomic_DNA"/>
</dbReference>
<sequence>MLKFLIIIGLIAYVFFKVGGALFRMFFLGASQQQRTQYQNQRYREQAHQSRKAPGSNVNIDYVPRKEEKSDKDFQGGDYVDYEEVK</sequence>
<protein>
    <submittedName>
        <fullName evidence="3">Uncharacterized protein DUF4834</fullName>
    </submittedName>
</protein>
<accession>A0A3D9LKQ0</accession>
<feature type="region of interest" description="Disordered" evidence="1">
    <location>
        <begin position="39"/>
        <end position="62"/>
    </location>
</feature>
<evidence type="ECO:0000313" key="3">
    <source>
        <dbReference type="EMBL" id="REE05832.1"/>
    </source>
</evidence>
<keyword evidence="2" id="KW-1133">Transmembrane helix</keyword>
<reference evidence="3 4" key="1">
    <citation type="submission" date="2018-07" db="EMBL/GenBank/DDBJ databases">
        <title>Genomic Encyclopedia of Type Strains, Phase IV (KMG-IV): sequencing the most valuable type-strain genomes for metagenomic binning, comparative biology and taxonomic classification.</title>
        <authorList>
            <person name="Goeker M."/>
        </authorList>
    </citation>
    <scope>NUCLEOTIDE SEQUENCE [LARGE SCALE GENOMIC DNA]</scope>
    <source>
        <strain evidence="3 4">DSM 4134</strain>
    </source>
</reference>
<dbReference type="OrthoDB" id="840298at2"/>
<feature type="transmembrane region" description="Helical" evidence="2">
    <location>
        <begin position="6"/>
        <end position="27"/>
    </location>
</feature>
<organism evidence="3 4">
    <name type="scientific">Marinoscillum furvescens DSM 4134</name>
    <dbReference type="NCBI Taxonomy" id="1122208"/>
    <lineage>
        <taxon>Bacteria</taxon>
        <taxon>Pseudomonadati</taxon>
        <taxon>Bacteroidota</taxon>
        <taxon>Cytophagia</taxon>
        <taxon>Cytophagales</taxon>
        <taxon>Reichenbachiellaceae</taxon>
        <taxon>Marinoscillum</taxon>
    </lineage>
</organism>
<dbReference type="InterPro" id="IPR032272">
    <property type="entry name" value="DUF4834"/>
</dbReference>
<comment type="caution">
    <text evidence="3">The sequence shown here is derived from an EMBL/GenBank/DDBJ whole genome shotgun (WGS) entry which is preliminary data.</text>
</comment>
<keyword evidence="2" id="KW-0812">Transmembrane</keyword>
<evidence type="ECO:0000313" key="4">
    <source>
        <dbReference type="Proteomes" id="UP000256779"/>
    </source>
</evidence>
<keyword evidence="4" id="KW-1185">Reference proteome</keyword>
<dbReference type="AlphaFoldDB" id="A0A3D9LKQ0"/>
<dbReference type="Proteomes" id="UP000256779">
    <property type="component" value="Unassembled WGS sequence"/>
</dbReference>
<keyword evidence="2" id="KW-0472">Membrane</keyword>
<proteinExistence type="predicted"/>
<gene>
    <name evidence="3" type="ORF">C7460_101351</name>
</gene>
<dbReference type="Pfam" id="PF16118">
    <property type="entry name" value="DUF4834"/>
    <property type="match status" value="1"/>
</dbReference>
<evidence type="ECO:0000256" key="1">
    <source>
        <dbReference type="SAM" id="MobiDB-lite"/>
    </source>
</evidence>
<name>A0A3D9LKQ0_MARFU</name>